<evidence type="ECO:0000313" key="2">
    <source>
        <dbReference type="EMBL" id="OPX46892.1"/>
    </source>
</evidence>
<evidence type="ECO:0008006" key="4">
    <source>
        <dbReference type="Google" id="ProtNLM"/>
    </source>
</evidence>
<sequence>MKLLLIIFLISLFILLIPIKLTLSFSYIDSTFSFKIYNFKILPKDKGIKSKKQKTKINFSKKNKFKKLNNFIKDNISPSFIKLLFYKLKHRSYKPKLIFDTTFNYSLSDPKNTAIAYGAISALFPILYNIILVVFKIKDSKFKVNPVFKDKLLINFKSKCIIKISIGQIIYTILIIIKEFYTIRRCSH</sequence>
<dbReference type="EMBL" id="LTAY01000064">
    <property type="protein sequence ID" value="OPX46892.1"/>
    <property type="molecule type" value="Genomic_DNA"/>
</dbReference>
<dbReference type="Proteomes" id="UP000191448">
    <property type="component" value="Unassembled WGS sequence"/>
</dbReference>
<keyword evidence="1" id="KW-0812">Transmembrane</keyword>
<reference evidence="2 3" key="1">
    <citation type="submission" date="2016-02" db="EMBL/GenBank/DDBJ databases">
        <title>Genome sequence of Clostridium thermobutyricum DSM 4928.</title>
        <authorList>
            <person name="Poehlein A."/>
            <person name="Daniel R."/>
        </authorList>
    </citation>
    <scope>NUCLEOTIDE SEQUENCE [LARGE SCALE GENOMIC DNA]</scope>
    <source>
        <strain evidence="2 3">DSM 4928</strain>
    </source>
</reference>
<dbReference type="Pfam" id="PF11167">
    <property type="entry name" value="DUF2953"/>
    <property type="match status" value="1"/>
</dbReference>
<proteinExistence type="predicted"/>
<organism evidence="2 3">
    <name type="scientific">Clostridium thermobutyricum DSM 4928</name>
    <dbReference type="NCBI Taxonomy" id="1121339"/>
    <lineage>
        <taxon>Bacteria</taxon>
        <taxon>Bacillati</taxon>
        <taxon>Bacillota</taxon>
        <taxon>Clostridia</taxon>
        <taxon>Eubacteriales</taxon>
        <taxon>Clostridiaceae</taxon>
        <taxon>Clostridium</taxon>
    </lineage>
</organism>
<protein>
    <recommendedName>
        <fullName evidence="4">DUF2953 domain-containing protein</fullName>
    </recommendedName>
</protein>
<keyword evidence="1" id="KW-1133">Transmembrane helix</keyword>
<dbReference type="OrthoDB" id="1931555at2"/>
<dbReference type="InterPro" id="IPR021338">
    <property type="entry name" value="DUF2953"/>
</dbReference>
<feature type="transmembrane region" description="Helical" evidence="1">
    <location>
        <begin position="156"/>
        <end position="177"/>
    </location>
</feature>
<evidence type="ECO:0000256" key="1">
    <source>
        <dbReference type="SAM" id="Phobius"/>
    </source>
</evidence>
<gene>
    <name evidence="2" type="ORF">CLTHE_24460</name>
</gene>
<comment type="caution">
    <text evidence="2">The sequence shown here is derived from an EMBL/GenBank/DDBJ whole genome shotgun (WGS) entry which is preliminary data.</text>
</comment>
<accession>A0A1V4SSS1</accession>
<evidence type="ECO:0000313" key="3">
    <source>
        <dbReference type="Proteomes" id="UP000191448"/>
    </source>
</evidence>
<feature type="transmembrane region" description="Helical" evidence="1">
    <location>
        <begin position="114"/>
        <end position="135"/>
    </location>
</feature>
<name>A0A1V4SSS1_9CLOT</name>
<keyword evidence="1" id="KW-0472">Membrane</keyword>
<dbReference type="AlphaFoldDB" id="A0A1V4SSS1"/>